<sequence>MNIDDKIAMLKQVRWREAQLATGGERDASTTRLIRTQQAIDALVAAKASGIPEQQWNVDVDGILLDPNHDWYEQKG</sequence>
<dbReference type="Proteomes" id="UP000232163">
    <property type="component" value="Unassembled WGS sequence"/>
</dbReference>
<protein>
    <submittedName>
        <fullName evidence="1">Uncharacterized protein</fullName>
    </submittedName>
</protein>
<dbReference type="KEGG" id="pht:BLM14_07360"/>
<dbReference type="AlphaFoldDB" id="A0A2N9VQR0"/>
<accession>A0A2N9VQR0</accession>
<proteinExistence type="predicted"/>
<dbReference type="EMBL" id="MZMT01000054">
    <property type="protein sequence ID" value="PIO41828.1"/>
    <property type="molecule type" value="Genomic_DNA"/>
</dbReference>
<gene>
    <name evidence="1" type="ORF">B5P45_26550</name>
</gene>
<keyword evidence="2" id="KW-1185">Reference proteome</keyword>
<dbReference type="RefSeq" id="WP_099998794.1">
    <property type="nucleotide sequence ID" value="NZ_CP017940.1"/>
</dbReference>
<reference evidence="1 2" key="1">
    <citation type="journal article" date="2017" name="Int J Environ Stud">
        <title>Does the Miocene-Pliocene relict legume Oxytropis triphylla form nitrogen-fixing nodules with a combination of bacterial strains?</title>
        <authorList>
            <person name="Safronova V."/>
            <person name="Belimov A."/>
            <person name="Sazanova A."/>
            <person name="Kuznetsova I."/>
            <person name="Popova J."/>
            <person name="Andronov E."/>
            <person name="Verkhozina A."/>
            <person name="Tikhonovich I."/>
        </authorList>
    </citation>
    <scope>NUCLEOTIDE SEQUENCE [LARGE SCALE GENOMIC DNA]</scope>
    <source>
        <strain evidence="1 2">Tri-38</strain>
    </source>
</reference>
<comment type="caution">
    <text evidence="1">The sequence shown here is derived from an EMBL/GenBank/DDBJ whole genome shotgun (WGS) entry which is preliminary data.</text>
</comment>
<evidence type="ECO:0000313" key="2">
    <source>
        <dbReference type="Proteomes" id="UP000232163"/>
    </source>
</evidence>
<name>A0A2N9VQR0_9HYPH</name>
<evidence type="ECO:0000313" key="1">
    <source>
        <dbReference type="EMBL" id="PIO41828.1"/>
    </source>
</evidence>
<organism evidence="1 2">
    <name type="scientific">Phyllobacterium zundukense</name>
    <dbReference type="NCBI Taxonomy" id="1867719"/>
    <lineage>
        <taxon>Bacteria</taxon>
        <taxon>Pseudomonadati</taxon>
        <taxon>Pseudomonadota</taxon>
        <taxon>Alphaproteobacteria</taxon>
        <taxon>Hyphomicrobiales</taxon>
        <taxon>Phyllobacteriaceae</taxon>
        <taxon>Phyllobacterium</taxon>
    </lineage>
</organism>